<evidence type="ECO:0000313" key="3">
    <source>
        <dbReference type="Proteomes" id="UP001153269"/>
    </source>
</evidence>
<dbReference type="AlphaFoldDB" id="A0A9N7VL00"/>
<feature type="compositionally biased region" description="Basic residues" evidence="1">
    <location>
        <begin position="195"/>
        <end position="218"/>
    </location>
</feature>
<comment type="caution">
    <text evidence="2">The sequence shown here is derived from an EMBL/GenBank/DDBJ whole genome shotgun (WGS) entry which is preliminary data.</text>
</comment>
<feature type="region of interest" description="Disordered" evidence="1">
    <location>
        <begin position="1"/>
        <end position="25"/>
    </location>
</feature>
<accession>A0A9N7VL00</accession>
<organism evidence="2 3">
    <name type="scientific">Pleuronectes platessa</name>
    <name type="common">European plaice</name>
    <dbReference type="NCBI Taxonomy" id="8262"/>
    <lineage>
        <taxon>Eukaryota</taxon>
        <taxon>Metazoa</taxon>
        <taxon>Chordata</taxon>
        <taxon>Craniata</taxon>
        <taxon>Vertebrata</taxon>
        <taxon>Euteleostomi</taxon>
        <taxon>Actinopterygii</taxon>
        <taxon>Neopterygii</taxon>
        <taxon>Teleostei</taxon>
        <taxon>Neoteleostei</taxon>
        <taxon>Acanthomorphata</taxon>
        <taxon>Carangaria</taxon>
        <taxon>Pleuronectiformes</taxon>
        <taxon>Pleuronectoidei</taxon>
        <taxon>Pleuronectidae</taxon>
        <taxon>Pleuronectes</taxon>
    </lineage>
</organism>
<name>A0A9N7VL00_PLEPL</name>
<gene>
    <name evidence="2" type="ORF">PLEPLA_LOCUS39888</name>
</gene>
<feature type="region of interest" description="Disordered" evidence="1">
    <location>
        <begin position="188"/>
        <end position="218"/>
    </location>
</feature>
<evidence type="ECO:0000313" key="2">
    <source>
        <dbReference type="EMBL" id="CAB1452149.1"/>
    </source>
</evidence>
<protein>
    <submittedName>
        <fullName evidence="2">Uncharacterized protein</fullName>
    </submittedName>
</protein>
<reference evidence="2" key="1">
    <citation type="submission" date="2020-03" db="EMBL/GenBank/DDBJ databases">
        <authorList>
            <person name="Weist P."/>
        </authorList>
    </citation>
    <scope>NUCLEOTIDE SEQUENCE</scope>
</reference>
<sequence length="218" mass="25496">MFMRPLRCLTGSSSELTPPPEPSNEHDTLLVRNSDTPVIHYCVLHSPSSFTRDMPTHQPMRACYASVSAPSRSLELGSRVILARCPDRSVKKEEEMFLYLECGHFISRIYSRSNTRITSRWRREKKKMERQNWASEWQSSPQPHSECWMSEELPRMVKPNTARARQLERAFGGYLTIGGSHSCLKRRDEVEYKDKTKRHEHNLQKSHHIPSSRRPAYR</sequence>
<proteinExistence type="predicted"/>
<dbReference type="Proteomes" id="UP001153269">
    <property type="component" value="Unassembled WGS sequence"/>
</dbReference>
<dbReference type="EMBL" id="CADEAL010004117">
    <property type="protein sequence ID" value="CAB1452149.1"/>
    <property type="molecule type" value="Genomic_DNA"/>
</dbReference>
<keyword evidence="3" id="KW-1185">Reference proteome</keyword>
<evidence type="ECO:0000256" key="1">
    <source>
        <dbReference type="SAM" id="MobiDB-lite"/>
    </source>
</evidence>